<proteinExistence type="predicted"/>
<dbReference type="InterPro" id="IPR011990">
    <property type="entry name" value="TPR-like_helical_dom_sf"/>
</dbReference>
<gene>
    <name evidence="2" type="ORF">GOP47_0013779</name>
</gene>
<evidence type="ECO:0000313" key="3">
    <source>
        <dbReference type="Proteomes" id="UP000886520"/>
    </source>
</evidence>
<dbReference type="OrthoDB" id="1193052at2759"/>
<sequence>MTKCYGLDPSLNHYACMVDLYGRSGSVDEAKVIISRMPLQPGMVVWHTMMAACRKWGNLKFARFGFEQALQLDNSDDSAYMYMLNIYLDAEMHGAASQVDTLRRVNRRLLDV</sequence>
<evidence type="ECO:0000256" key="1">
    <source>
        <dbReference type="ARBA" id="ARBA00022737"/>
    </source>
</evidence>
<name>A0A9D4ZDJ6_ADICA</name>
<keyword evidence="1" id="KW-0677">Repeat</keyword>
<evidence type="ECO:0000313" key="2">
    <source>
        <dbReference type="EMBL" id="KAI5071528.1"/>
    </source>
</evidence>
<protein>
    <recommendedName>
        <fullName evidence="4">Pentatricopeptide repeat-containing protein</fullName>
    </recommendedName>
</protein>
<dbReference type="Pfam" id="PF01535">
    <property type="entry name" value="PPR"/>
    <property type="match status" value="2"/>
</dbReference>
<dbReference type="Proteomes" id="UP000886520">
    <property type="component" value="Chromosome 13"/>
</dbReference>
<dbReference type="InterPro" id="IPR046960">
    <property type="entry name" value="PPR_At4g14850-like_plant"/>
</dbReference>
<comment type="caution">
    <text evidence="2">The sequence shown here is derived from an EMBL/GenBank/DDBJ whole genome shotgun (WGS) entry which is preliminary data.</text>
</comment>
<dbReference type="Gene3D" id="1.25.40.10">
    <property type="entry name" value="Tetratricopeptide repeat domain"/>
    <property type="match status" value="1"/>
</dbReference>
<accession>A0A9D4ZDJ6</accession>
<evidence type="ECO:0008006" key="4">
    <source>
        <dbReference type="Google" id="ProtNLM"/>
    </source>
</evidence>
<dbReference type="PANTHER" id="PTHR47926:SF382">
    <property type="entry name" value="PENTACOTRIPEPTIDE-REPEAT REGION OF PRORP DOMAIN-CONTAINING PROTEIN"/>
    <property type="match status" value="1"/>
</dbReference>
<dbReference type="NCBIfam" id="TIGR00756">
    <property type="entry name" value="PPR"/>
    <property type="match status" value="1"/>
</dbReference>
<dbReference type="InterPro" id="IPR002885">
    <property type="entry name" value="PPR_rpt"/>
</dbReference>
<organism evidence="2 3">
    <name type="scientific">Adiantum capillus-veneris</name>
    <name type="common">Maidenhair fern</name>
    <dbReference type="NCBI Taxonomy" id="13818"/>
    <lineage>
        <taxon>Eukaryota</taxon>
        <taxon>Viridiplantae</taxon>
        <taxon>Streptophyta</taxon>
        <taxon>Embryophyta</taxon>
        <taxon>Tracheophyta</taxon>
        <taxon>Polypodiopsida</taxon>
        <taxon>Polypodiidae</taxon>
        <taxon>Polypodiales</taxon>
        <taxon>Pteridineae</taxon>
        <taxon>Pteridaceae</taxon>
        <taxon>Vittarioideae</taxon>
        <taxon>Adiantum</taxon>
    </lineage>
</organism>
<keyword evidence="3" id="KW-1185">Reference proteome</keyword>
<dbReference type="AlphaFoldDB" id="A0A9D4ZDJ6"/>
<dbReference type="EMBL" id="JABFUD020000013">
    <property type="protein sequence ID" value="KAI5071528.1"/>
    <property type="molecule type" value="Genomic_DNA"/>
</dbReference>
<dbReference type="GO" id="GO:0003723">
    <property type="term" value="F:RNA binding"/>
    <property type="evidence" value="ECO:0007669"/>
    <property type="project" value="InterPro"/>
</dbReference>
<reference evidence="2" key="1">
    <citation type="submission" date="2021-01" db="EMBL/GenBank/DDBJ databases">
        <title>Adiantum capillus-veneris genome.</title>
        <authorList>
            <person name="Fang Y."/>
            <person name="Liao Q."/>
        </authorList>
    </citation>
    <scope>NUCLEOTIDE SEQUENCE</scope>
    <source>
        <strain evidence="2">H3</strain>
        <tissue evidence="2">Leaf</tissue>
    </source>
</reference>
<dbReference type="PANTHER" id="PTHR47926">
    <property type="entry name" value="PENTATRICOPEPTIDE REPEAT-CONTAINING PROTEIN"/>
    <property type="match status" value="1"/>
</dbReference>
<dbReference type="GO" id="GO:0009451">
    <property type="term" value="P:RNA modification"/>
    <property type="evidence" value="ECO:0007669"/>
    <property type="project" value="InterPro"/>
</dbReference>